<reference evidence="1" key="1">
    <citation type="submission" date="2014-09" db="EMBL/GenBank/DDBJ databases">
        <authorList>
            <person name="Magalhaes I.L.F."/>
            <person name="Oliveira U."/>
            <person name="Santos F.R."/>
            <person name="Vidigal T.H.D.A."/>
            <person name="Brescovit A.D."/>
            <person name="Santos A.J."/>
        </authorList>
    </citation>
    <scope>NUCLEOTIDE SEQUENCE</scope>
    <source>
        <tissue evidence="1">Shoot tissue taken approximately 20 cm above the soil surface</tissue>
    </source>
</reference>
<organism evidence="1">
    <name type="scientific">Arundo donax</name>
    <name type="common">Giant reed</name>
    <name type="synonym">Donax arundinaceus</name>
    <dbReference type="NCBI Taxonomy" id="35708"/>
    <lineage>
        <taxon>Eukaryota</taxon>
        <taxon>Viridiplantae</taxon>
        <taxon>Streptophyta</taxon>
        <taxon>Embryophyta</taxon>
        <taxon>Tracheophyta</taxon>
        <taxon>Spermatophyta</taxon>
        <taxon>Magnoliopsida</taxon>
        <taxon>Liliopsida</taxon>
        <taxon>Poales</taxon>
        <taxon>Poaceae</taxon>
        <taxon>PACMAD clade</taxon>
        <taxon>Arundinoideae</taxon>
        <taxon>Arundineae</taxon>
        <taxon>Arundo</taxon>
    </lineage>
</organism>
<sequence length="29" mass="3312">MSKNGYSGMKITDVWINSFFIKDNGQNIC</sequence>
<evidence type="ECO:0000313" key="1">
    <source>
        <dbReference type="EMBL" id="JAD31465.1"/>
    </source>
</evidence>
<protein>
    <submittedName>
        <fullName evidence="1">Uncharacterized protein</fullName>
    </submittedName>
</protein>
<reference evidence="1" key="2">
    <citation type="journal article" date="2015" name="Data Brief">
        <title>Shoot transcriptome of the giant reed, Arundo donax.</title>
        <authorList>
            <person name="Barrero R.A."/>
            <person name="Guerrero F.D."/>
            <person name="Moolhuijzen P."/>
            <person name="Goolsby J.A."/>
            <person name="Tidwell J."/>
            <person name="Bellgard S.E."/>
            <person name="Bellgard M.I."/>
        </authorList>
    </citation>
    <scope>NUCLEOTIDE SEQUENCE</scope>
    <source>
        <tissue evidence="1">Shoot tissue taken approximately 20 cm above the soil surface</tissue>
    </source>
</reference>
<name>A0A0A8Z3Y2_ARUDO</name>
<proteinExistence type="predicted"/>
<dbReference type="AlphaFoldDB" id="A0A0A8Z3Y2"/>
<dbReference type="EMBL" id="GBRH01266430">
    <property type="protein sequence ID" value="JAD31465.1"/>
    <property type="molecule type" value="Transcribed_RNA"/>
</dbReference>
<accession>A0A0A8Z3Y2</accession>